<dbReference type="PROSITE" id="PS51257">
    <property type="entry name" value="PROKAR_LIPOPROTEIN"/>
    <property type="match status" value="1"/>
</dbReference>
<dbReference type="InterPro" id="IPR011990">
    <property type="entry name" value="TPR-like_helical_dom_sf"/>
</dbReference>
<dbReference type="RefSeq" id="WP_013119767.1">
    <property type="nucleotide sequence ID" value="NC_014152.1"/>
</dbReference>
<dbReference type="HOGENOM" id="CLU_1015404_0_0_9"/>
<gene>
    <name evidence="2" type="ordered locus">TherJR_0881</name>
</gene>
<feature type="signal peptide" evidence="1">
    <location>
        <begin position="1"/>
        <end position="30"/>
    </location>
</feature>
<accession>D5XDA0</accession>
<reference evidence="2 3" key="1">
    <citation type="submission" date="2010-05" db="EMBL/GenBank/DDBJ databases">
        <title>Complete sequence of Thermincola sp. JR.</title>
        <authorList>
            <consortium name="US DOE Joint Genome Institute"/>
            <person name="Lucas S."/>
            <person name="Copeland A."/>
            <person name="Lapidus A."/>
            <person name="Cheng J.-F."/>
            <person name="Bruce D."/>
            <person name="Goodwin L."/>
            <person name="Pitluck S."/>
            <person name="Chertkov O."/>
            <person name="Detter J.C."/>
            <person name="Han C."/>
            <person name="Tapia R."/>
            <person name="Land M."/>
            <person name="Hauser L."/>
            <person name="Kyrpides N."/>
            <person name="Mikhailova N."/>
            <person name="Hazen T.C."/>
            <person name="Woyke T."/>
        </authorList>
    </citation>
    <scope>NUCLEOTIDE SEQUENCE [LARGE SCALE GENOMIC DNA]</scope>
    <source>
        <strain evidence="2 3">JR</strain>
    </source>
</reference>
<name>D5XDA0_THEPJ</name>
<dbReference type="SUPFAM" id="SSF48452">
    <property type="entry name" value="TPR-like"/>
    <property type="match status" value="1"/>
</dbReference>
<dbReference type="AlphaFoldDB" id="D5XDA0"/>
<proteinExistence type="predicted"/>
<dbReference type="OrthoDB" id="7637125at2"/>
<keyword evidence="3" id="KW-1185">Reference proteome</keyword>
<evidence type="ECO:0000313" key="2">
    <source>
        <dbReference type="EMBL" id="ADG81748.1"/>
    </source>
</evidence>
<sequence length="274" mass="30359" precursor="true">MKKGIRFCATFLVGAFLLAGCSVKSMNPFAAKSQSSVQKDEVKQLSEKPAKDDQEKVDIDRVVVQMVNETRAGFFDKAISIGESAFEQGRQSEKFLDTLAVAYGYKNQLEGLTDREKEKYVETARLLLATDPTNTAKKNLLAAVLIDTGNFNEGNKLAAEIYNASPQKTKEVMDTYGWGLYKAGKAKEALPVFQALMQAGPDNLSQTYHTAVVLETVDKAKALSLYKKIVDWANNALTWEENRDNLASTALINKIKKDAQDAINRIQLRGRSAY</sequence>
<evidence type="ECO:0000313" key="3">
    <source>
        <dbReference type="Proteomes" id="UP000002377"/>
    </source>
</evidence>
<dbReference type="KEGG" id="tjr:TherJR_0881"/>
<dbReference type="Proteomes" id="UP000002377">
    <property type="component" value="Chromosome"/>
</dbReference>
<protein>
    <submittedName>
        <fullName evidence="2">Uncharacterized protein</fullName>
    </submittedName>
</protein>
<keyword evidence="1" id="KW-0732">Signal</keyword>
<dbReference type="eggNOG" id="COG0457">
    <property type="taxonomic scope" value="Bacteria"/>
</dbReference>
<dbReference type="Gene3D" id="1.25.40.10">
    <property type="entry name" value="Tetratricopeptide repeat domain"/>
    <property type="match status" value="1"/>
</dbReference>
<feature type="chain" id="PRO_5039552458" evidence="1">
    <location>
        <begin position="31"/>
        <end position="274"/>
    </location>
</feature>
<organism evidence="2 3">
    <name type="scientific">Thermincola potens (strain JR)</name>
    <dbReference type="NCBI Taxonomy" id="635013"/>
    <lineage>
        <taxon>Bacteria</taxon>
        <taxon>Bacillati</taxon>
        <taxon>Bacillota</taxon>
        <taxon>Clostridia</taxon>
        <taxon>Eubacteriales</taxon>
        <taxon>Thermincolaceae</taxon>
        <taxon>Thermincola</taxon>
    </lineage>
</organism>
<evidence type="ECO:0000256" key="1">
    <source>
        <dbReference type="SAM" id="SignalP"/>
    </source>
</evidence>
<dbReference type="EMBL" id="CP002028">
    <property type="protein sequence ID" value="ADG81748.1"/>
    <property type="molecule type" value="Genomic_DNA"/>
</dbReference>